<dbReference type="InterPro" id="IPR037185">
    <property type="entry name" value="EmrE-like"/>
</dbReference>
<reference evidence="9 10" key="1">
    <citation type="journal article" date="2020" name="ISME J.">
        <title>Comparative genomics reveals insights into cyanobacterial evolution and habitat adaptation.</title>
        <authorList>
            <person name="Chen M.Y."/>
            <person name="Teng W.K."/>
            <person name="Zhao L."/>
            <person name="Hu C.X."/>
            <person name="Zhou Y.K."/>
            <person name="Han B.P."/>
            <person name="Song L.R."/>
            <person name="Shu W.S."/>
        </authorList>
    </citation>
    <scope>NUCLEOTIDE SEQUENCE [LARGE SCALE GENOMIC DNA]</scope>
    <source>
        <strain evidence="9 10">FACHB-119</strain>
    </source>
</reference>
<dbReference type="PANTHER" id="PTHR30561">
    <property type="entry name" value="SMR FAMILY PROTON-DEPENDENT DRUG EFFLUX TRANSPORTER SUGE"/>
    <property type="match status" value="1"/>
</dbReference>
<keyword evidence="10" id="KW-1185">Reference proteome</keyword>
<comment type="caution">
    <text evidence="9">The sequence shown here is derived from an EMBL/GenBank/DDBJ whole genome shotgun (WGS) entry which is preliminary data.</text>
</comment>
<evidence type="ECO:0000256" key="8">
    <source>
        <dbReference type="SAM" id="Phobius"/>
    </source>
</evidence>
<dbReference type="InterPro" id="IPR000390">
    <property type="entry name" value="Small_drug/metabolite_transptr"/>
</dbReference>
<evidence type="ECO:0000256" key="5">
    <source>
        <dbReference type="ARBA" id="ARBA00022989"/>
    </source>
</evidence>
<feature type="transmembrane region" description="Helical" evidence="8">
    <location>
        <begin position="84"/>
        <end position="103"/>
    </location>
</feature>
<evidence type="ECO:0000313" key="10">
    <source>
        <dbReference type="Proteomes" id="UP000661112"/>
    </source>
</evidence>
<dbReference type="Proteomes" id="UP000661112">
    <property type="component" value="Unassembled WGS sequence"/>
</dbReference>
<keyword evidence="2" id="KW-0813">Transport</keyword>
<feature type="transmembrane region" description="Helical" evidence="8">
    <location>
        <begin position="57"/>
        <end position="78"/>
    </location>
</feature>
<comment type="subcellular location">
    <subcellularLocation>
        <location evidence="1 7">Cell membrane</location>
        <topology evidence="1 7">Multi-pass membrane protein</topology>
    </subcellularLocation>
</comment>
<gene>
    <name evidence="9" type="ORF">H6G83_28380</name>
</gene>
<name>A0ABR8DB98_9NOST</name>
<organism evidence="9 10">
    <name type="scientific">Anabaena azotica FACHB-119</name>
    <dbReference type="NCBI Taxonomy" id="947527"/>
    <lineage>
        <taxon>Bacteria</taxon>
        <taxon>Bacillati</taxon>
        <taxon>Cyanobacteriota</taxon>
        <taxon>Cyanophyceae</taxon>
        <taxon>Nostocales</taxon>
        <taxon>Nostocaceae</taxon>
        <taxon>Anabaena</taxon>
        <taxon>Anabaena azotica</taxon>
    </lineage>
</organism>
<evidence type="ECO:0000256" key="4">
    <source>
        <dbReference type="ARBA" id="ARBA00022692"/>
    </source>
</evidence>
<accession>A0ABR8DB98</accession>
<keyword evidence="6 8" id="KW-0472">Membrane</keyword>
<evidence type="ECO:0000256" key="3">
    <source>
        <dbReference type="ARBA" id="ARBA00022475"/>
    </source>
</evidence>
<feature type="transmembrane region" description="Helical" evidence="8">
    <location>
        <begin position="29"/>
        <end position="50"/>
    </location>
</feature>
<dbReference type="InterPro" id="IPR045324">
    <property type="entry name" value="Small_multidrug_res"/>
</dbReference>
<evidence type="ECO:0000256" key="6">
    <source>
        <dbReference type="ARBA" id="ARBA00023136"/>
    </source>
</evidence>
<protein>
    <submittedName>
        <fullName evidence="9">Multidrug efflux SMR transporter</fullName>
    </submittedName>
</protein>
<dbReference type="Pfam" id="PF00893">
    <property type="entry name" value="Multi_Drug_Res"/>
    <property type="match status" value="1"/>
</dbReference>
<keyword evidence="4 7" id="KW-0812">Transmembrane</keyword>
<evidence type="ECO:0000256" key="2">
    <source>
        <dbReference type="ARBA" id="ARBA00022448"/>
    </source>
</evidence>
<dbReference type="RefSeq" id="WP_190478319.1">
    <property type="nucleotide sequence ID" value="NZ_JACJSG010000052.1"/>
</dbReference>
<evidence type="ECO:0000256" key="7">
    <source>
        <dbReference type="RuleBase" id="RU003942"/>
    </source>
</evidence>
<proteinExistence type="inferred from homology"/>
<comment type="similarity">
    <text evidence="7">Belongs to the drug/metabolite transporter (DMT) superfamily. Small multidrug resistance (SMR) (TC 2.A.7.1) family.</text>
</comment>
<keyword evidence="5 8" id="KW-1133">Transmembrane helix</keyword>
<evidence type="ECO:0000313" key="9">
    <source>
        <dbReference type="EMBL" id="MBD2504480.1"/>
    </source>
</evidence>
<dbReference type="Gene3D" id="1.10.3730.20">
    <property type="match status" value="1"/>
</dbReference>
<dbReference type="PANTHER" id="PTHR30561:SF1">
    <property type="entry name" value="MULTIDRUG TRANSPORTER EMRE"/>
    <property type="match status" value="1"/>
</dbReference>
<keyword evidence="3" id="KW-1003">Cell membrane</keyword>
<dbReference type="SUPFAM" id="SSF103481">
    <property type="entry name" value="Multidrug resistance efflux transporter EmrE"/>
    <property type="match status" value="1"/>
</dbReference>
<dbReference type="EMBL" id="JACJSG010000052">
    <property type="protein sequence ID" value="MBD2504480.1"/>
    <property type="molecule type" value="Genomic_DNA"/>
</dbReference>
<sequence length="106" mass="11624">MSWLFLFLAIACEIFSTTSLKFANGFSKPIYLIGAFVGYPLAFSFFSLSLRNIEISIGYTVWSGVGIMGTSLLGSLIFKESFSPMKVFFMTLILAGVLGLILIQAE</sequence>
<evidence type="ECO:0000256" key="1">
    <source>
        <dbReference type="ARBA" id="ARBA00004651"/>
    </source>
</evidence>